<keyword evidence="3 6" id="KW-1133">Transmembrane helix</keyword>
<feature type="transmembrane region" description="Helical" evidence="6">
    <location>
        <begin position="74"/>
        <end position="94"/>
    </location>
</feature>
<gene>
    <name evidence="8" type="primary">LOC136074333</name>
</gene>
<organism evidence="7 8">
    <name type="scientific">Hydra vulgaris</name>
    <name type="common">Hydra</name>
    <name type="synonym">Hydra attenuata</name>
    <dbReference type="NCBI Taxonomy" id="6087"/>
    <lineage>
        <taxon>Eukaryota</taxon>
        <taxon>Metazoa</taxon>
        <taxon>Cnidaria</taxon>
        <taxon>Hydrozoa</taxon>
        <taxon>Hydroidolina</taxon>
        <taxon>Anthoathecata</taxon>
        <taxon>Aplanulata</taxon>
        <taxon>Hydridae</taxon>
        <taxon>Hydra</taxon>
    </lineage>
</organism>
<evidence type="ECO:0000256" key="6">
    <source>
        <dbReference type="SAM" id="Phobius"/>
    </source>
</evidence>
<comment type="subcellular location">
    <subcellularLocation>
        <location evidence="1">Membrane</location>
        <topology evidence="1">Multi-pass membrane protein</topology>
    </subcellularLocation>
</comment>
<dbReference type="SUPFAM" id="SSF103473">
    <property type="entry name" value="MFS general substrate transporter"/>
    <property type="match status" value="1"/>
</dbReference>
<keyword evidence="4 6" id="KW-0472">Membrane</keyword>
<evidence type="ECO:0000256" key="3">
    <source>
        <dbReference type="ARBA" id="ARBA00022989"/>
    </source>
</evidence>
<accession>A0ABM4B1P2</accession>
<proteinExistence type="predicted"/>
<keyword evidence="7" id="KW-1185">Reference proteome</keyword>
<evidence type="ECO:0000256" key="5">
    <source>
        <dbReference type="SAM" id="MobiDB-lite"/>
    </source>
</evidence>
<dbReference type="PANTHER" id="PTHR48021:SF1">
    <property type="entry name" value="GH07001P-RELATED"/>
    <property type="match status" value="1"/>
</dbReference>
<evidence type="ECO:0000256" key="4">
    <source>
        <dbReference type="ARBA" id="ARBA00023136"/>
    </source>
</evidence>
<dbReference type="InterPro" id="IPR050549">
    <property type="entry name" value="MFS_Trehalose_Transporter"/>
</dbReference>
<feature type="region of interest" description="Disordered" evidence="5">
    <location>
        <begin position="420"/>
        <end position="439"/>
    </location>
</feature>
<name>A0ABM4B1P2_HYDVU</name>
<evidence type="ECO:0000313" key="8">
    <source>
        <dbReference type="RefSeq" id="XP_065642711.1"/>
    </source>
</evidence>
<dbReference type="InterPro" id="IPR003663">
    <property type="entry name" value="Sugar/inositol_transpt"/>
</dbReference>
<evidence type="ECO:0000313" key="7">
    <source>
        <dbReference type="Proteomes" id="UP001652625"/>
    </source>
</evidence>
<dbReference type="PRINTS" id="PR00171">
    <property type="entry name" value="SUGRTRNSPORT"/>
</dbReference>
<dbReference type="RefSeq" id="XP_065642711.1">
    <property type="nucleotide sequence ID" value="XM_065786639.1"/>
</dbReference>
<feature type="transmembrane region" description="Helical" evidence="6">
    <location>
        <begin position="167"/>
        <end position="189"/>
    </location>
</feature>
<dbReference type="Pfam" id="PF00083">
    <property type="entry name" value="Sugar_tr"/>
    <property type="match status" value="1"/>
</dbReference>
<dbReference type="GeneID" id="136074333"/>
<keyword evidence="2 6" id="KW-0812">Transmembrane</keyword>
<protein>
    <submittedName>
        <fullName evidence="8">Glucose transporter GlcP-like</fullName>
    </submittedName>
</protein>
<feature type="transmembrane region" description="Helical" evidence="6">
    <location>
        <begin position="50"/>
        <end position="67"/>
    </location>
</feature>
<sequence length="439" mass="49051">MNAKKYVTILDEKLLTFMQTHNCKLFMQDGAPCHQVALVKNWLRDHGVKIFLGIAASIGSLFSGICIDQIRRKSTILMISTIYLFGYVVLIFGSPKIQNSANFANLFTYFGCVYCGIGFGMTSLAVPVYIAEVSSPRLRGTMGAITHYVIVLGIFVSYLTADANYGNINICFSALIGLALILFSFLIVFMPESPRWLLANNQREKAFKSQFWLLGIKSDAEDECNQIEINLAHQHTASINDFRSPGLFRPLLIGTCIVLHLLFSLLGCYIVHKISRRRLLLFGSTILLDVDVRARVAYFFMYDIVFTFTWGPLPWIIVSEIFPSRARGLLGGILRSLIWWAIFPLETRFTLADTEDYSHGCPKGGRSMGDGGCLSLKKLSSEFKHAKEQKIMKEEGKSLTKITIFFGKLRSTPNTFDITQSVGSDDKVAQKSGGDNDTA</sequence>
<evidence type="ECO:0000256" key="1">
    <source>
        <dbReference type="ARBA" id="ARBA00004141"/>
    </source>
</evidence>
<feature type="transmembrane region" description="Helical" evidence="6">
    <location>
        <begin position="296"/>
        <end position="318"/>
    </location>
</feature>
<feature type="transmembrane region" description="Helical" evidence="6">
    <location>
        <begin position="251"/>
        <end position="272"/>
    </location>
</feature>
<reference evidence="7" key="1">
    <citation type="submission" date="2025-05" db="UniProtKB">
        <authorList>
            <consortium name="RefSeq"/>
        </authorList>
    </citation>
    <scope>NUCLEOTIDE SEQUENCE [LARGE SCALE GENOMIC DNA]</scope>
</reference>
<evidence type="ECO:0000256" key="2">
    <source>
        <dbReference type="ARBA" id="ARBA00022692"/>
    </source>
</evidence>
<dbReference type="Proteomes" id="UP001652625">
    <property type="component" value="Chromosome 01"/>
</dbReference>
<dbReference type="InterPro" id="IPR005828">
    <property type="entry name" value="MFS_sugar_transport-like"/>
</dbReference>
<reference evidence="8" key="2">
    <citation type="submission" date="2025-08" db="UniProtKB">
        <authorList>
            <consortium name="RefSeq"/>
        </authorList>
    </citation>
    <scope>IDENTIFICATION</scope>
</reference>
<feature type="transmembrane region" description="Helical" evidence="6">
    <location>
        <begin position="106"/>
        <end position="130"/>
    </location>
</feature>
<dbReference type="PANTHER" id="PTHR48021">
    <property type="match status" value="1"/>
</dbReference>
<feature type="transmembrane region" description="Helical" evidence="6">
    <location>
        <begin position="142"/>
        <end position="161"/>
    </location>
</feature>
<dbReference type="Gene3D" id="1.20.1250.20">
    <property type="entry name" value="MFS general substrate transporter like domains"/>
    <property type="match status" value="2"/>
</dbReference>
<dbReference type="InterPro" id="IPR036259">
    <property type="entry name" value="MFS_trans_sf"/>
</dbReference>